<dbReference type="AlphaFoldDB" id="A0A9N8HP64"/>
<keyword evidence="2" id="KW-0812">Transmembrane</keyword>
<name>A0A9N8HP64_9STRA</name>
<evidence type="ECO:0000256" key="1">
    <source>
        <dbReference type="ARBA" id="ARBA00010199"/>
    </source>
</evidence>
<feature type="transmembrane region" description="Helical" evidence="2">
    <location>
        <begin position="340"/>
        <end position="365"/>
    </location>
</feature>
<dbReference type="Pfam" id="PF01554">
    <property type="entry name" value="MatE"/>
    <property type="match status" value="2"/>
</dbReference>
<protein>
    <submittedName>
        <fullName evidence="3">Mate efflux family protein</fullName>
    </submittedName>
</protein>
<feature type="transmembrane region" description="Helical" evidence="2">
    <location>
        <begin position="664"/>
        <end position="683"/>
    </location>
</feature>
<sequence length="703" mass="78263">MANKVYNNGGDYVYDYYAAGNQNGDHDIHDHDFRTRVYPPFNQVQDDDHSNDDFPRAVHDTEMIRNYYTRSGTAQAPSSSSGTESANDANDANAYLFVTTVFVCICINILLCCMVSWTRRNTRRQHRKRQAHLNSVEATLQGWTLMFARYDNDEDRVRLNYNEDHDSETGGEAGEGIPPEKTPSYEVVLKFPLLRRRGSTRKQNIMKHLQVVCNSGNEPNASNNHLRKSDGVKTSRERDTVWDTLKEIAHWDKDIDDTVALGLPFIARAGVTGLTNTLTLIVIGKLVGIQELSAYVVVRFLIEFAGKMVAGIHESLATLCGPAVVNEDHELVGQYVQLSIVFCFSLTLPIFIFWYCCMSSALRWFGLDDETVATGFGFAMILLIDMAFRGIQESLHALLDIIGYQSYSTIIIVLEKSCTFMITLAVAMFSKPSLQGIGIIQFFFGATFLVINCYIISLKDYFEPYLSGMLGKEALRNTEAAKLLLKTGFHLSFGYMLIEGEWGILAVFARFLGPASVVAWGILGELWDGMELLTEALGDAAEVRCSHLLGSRESERAKMLSYRTLYVGCMLAGSVSTFVFFAGSYIPKWITNDEVLQAILASIMPFFALGNLTLTFGQLCWAMLGAQGRNWLATATAFFGTGFVCIPLAAFFSLAVQFPLSGQTSAMVIGYVTSGSLQAYLLYTSDWESISNRVMHRTVNNVA</sequence>
<feature type="transmembrane region" description="Helical" evidence="2">
    <location>
        <begin position="631"/>
        <end position="652"/>
    </location>
</feature>
<reference evidence="3" key="1">
    <citation type="submission" date="2020-06" db="EMBL/GenBank/DDBJ databases">
        <authorList>
            <consortium name="Plant Systems Biology data submission"/>
        </authorList>
    </citation>
    <scope>NUCLEOTIDE SEQUENCE</scope>
    <source>
        <strain evidence="3">D6</strain>
    </source>
</reference>
<feature type="transmembrane region" description="Helical" evidence="2">
    <location>
        <begin position="436"/>
        <end position="458"/>
    </location>
</feature>
<feature type="transmembrane region" description="Helical" evidence="2">
    <location>
        <begin position="598"/>
        <end position="624"/>
    </location>
</feature>
<dbReference type="GO" id="GO:0016020">
    <property type="term" value="C:membrane"/>
    <property type="evidence" value="ECO:0007669"/>
    <property type="project" value="InterPro"/>
</dbReference>
<dbReference type="EMBL" id="CAICTM010001147">
    <property type="protein sequence ID" value="CAB9520946.1"/>
    <property type="molecule type" value="Genomic_DNA"/>
</dbReference>
<feature type="transmembrane region" description="Helical" evidence="2">
    <location>
        <begin position="94"/>
        <end position="118"/>
    </location>
</feature>
<organism evidence="3 4">
    <name type="scientific">Seminavis robusta</name>
    <dbReference type="NCBI Taxonomy" id="568900"/>
    <lineage>
        <taxon>Eukaryota</taxon>
        <taxon>Sar</taxon>
        <taxon>Stramenopiles</taxon>
        <taxon>Ochrophyta</taxon>
        <taxon>Bacillariophyta</taxon>
        <taxon>Bacillariophyceae</taxon>
        <taxon>Bacillariophycidae</taxon>
        <taxon>Naviculales</taxon>
        <taxon>Naviculaceae</taxon>
        <taxon>Seminavis</taxon>
    </lineage>
</organism>
<keyword evidence="2" id="KW-0472">Membrane</keyword>
<feature type="transmembrane region" description="Helical" evidence="2">
    <location>
        <begin position="504"/>
        <end position="523"/>
    </location>
</feature>
<keyword evidence="2" id="KW-1133">Transmembrane helix</keyword>
<evidence type="ECO:0000313" key="4">
    <source>
        <dbReference type="Proteomes" id="UP001153069"/>
    </source>
</evidence>
<dbReference type="InterPro" id="IPR002528">
    <property type="entry name" value="MATE_fam"/>
</dbReference>
<feature type="transmembrane region" description="Helical" evidence="2">
    <location>
        <begin position="565"/>
        <end position="586"/>
    </location>
</feature>
<accession>A0A9N8HP64</accession>
<dbReference type="OrthoDB" id="42023at2759"/>
<dbReference type="GO" id="GO:0042910">
    <property type="term" value="F:xenobiotic transmembrane transporter activity"/>
    <property type="evidence" value="ECO:0007669"/>
    <property type="project" value="InterPro"/>
</dbReference>
<gene>
    <name evidence="3" type="ORF">SEMRO_1149_G246540.1</name>
</gene>
<comment type="similarity">
    <text evidence="1">Belongs to the multi antimicrobial extrusion (MATE) (TC 2.A.66.1) family.</text>
</comment>
<keyword evidence="4" id="KW-1185">Reference proteome</keyword>
<feature type="transmembrane region" description="Helical" evidence="2">
    <location>
        <begin position="371"/>
        <end position="388"/>
    </location>
</feature>
<proteinExistence type="inferred from homology"/>
<feature type="transmembrane region" description="Helical" evidence="2">
    <location>
        <begin position="409"/>
        <end position="430"/>
    </location>
</feature>
<evidence type="ECO:0000256" key="2">
    <source>
        <dbReference type="SAM" id="Phobius"/>
    </source>
</evidence>
<dbReference type="PANTHER" id="PTHR11206">
    <property type="entry name" value="MULTIDRUG RESISTANCE PROTEIN"/>
    <property type="match status" value="1"/>
</dbReference>
<comment type="caution">
    <text evidence="3">The sequence shown here is derived from an EMBL/GenBank/DDBJ whole genome shotgun (WGS) entry which is preliminary data.</text>
</comment>
<evidence type="ECO:0000313" key="3">
    <source>
        <dbReference type="EMBL" id="CAB9520946.1"/>
    </source>
</evidence>
<dbReference type="GO" id="GO:0015297">
    <property type="term" value="F:antiporter activity"/>
    <property type="evidence" value="ECO:0007669"/>
    <property type="project" value="InterPro"/>
</dbReference>
<dbReference type="Proteomes" id="UP001153069">
    <property type="component" value="Unassembled WGS sequence"/>
</dbReference>